<dbReference type="GeneID" id="56136170"/>
<dbReference type="RefSeq" id="YP_009903894.1">
    <property type="nucleotide sequence ID" value="NC_049849.1"/>
</dbReference>
<reference evidence="1 2" key="1">
    <citation type="submission" date="2019-06" db="EMBL/GenBank/DDBJ databases">
        <authorList>
            <person name="Kincaid V.D."/>
            <person name="Fuller A."/>
            <person name="Hodges K."/>
            <person name="Bansal M."/>
            <person name="Essig J."/>
            <person name="Johnson A."/>
        </authorList>
    </citation>
    <scope>NUCLEOTIDE SEQUENCE [LARGE SCALE GENOMIC DNA]</scope>
</reference>
<dbReference type="KEGG" id="vg:56136170"/>
<organism evidence="1 2">
    <name type="scientific">Achromobacter phage Motura</name>
    <dbReference type="NCBI Taxonomy" id="2591403"/>
    <lineage>
        <taxon>Viruses</taxon>
        <taxon>Duplodnaviria</taxon>
        <taxon>Heunggongvirae</taxon>
        <taxon>Uroviricota</taxon>
        <taxon>Caudoviricetes</taxon>
        <taxon>Moturavirus</taxon>
        <taxon>Moturavirus motura</taxon>
    </lineage>
</organism>
<dbReference type="Proteomes" id="UP000320799">
    <property type="component" value="Segment"/>
</dbReference>
<keyword evidence="2" id="KW-1185">Reference proteome</keyword>
<protein>
    <submittedName>
        <fullName evidence="1">Uncharacterized protein</fullName>
    </submittedName>
</protein>
<proteinExistence type="predicted"/>
<accession>A0A514CT48</accession>
<name>A0A514CT48_9CAUD</name>
<evidence type="ECO:0000313" key="1">
    <source>
        <dbReference type="EMBL" id="QDH83657.1"/>
    </source>
</evidence>
<dbReference type="EMBL" id="MN094788">
    <property type="protein sequence ID" value="QDH83657.1"/>
    <property type="molecule type" value="Genomic_DNA"/>
</dbReference>
<sequence length="87" mass="9797">MTIDTKRILEIAANPNTCPISPFWLNDEVRITDVRIATIAFARAIEAEVRANMLKTMNATAKLTSALREQRLEESLQAERDGHQSKT</sequence>
<evidence type="ECO:0000313" key="2">
    <source>
        <dbReference type="Proteomes" id="UP000320799"/>
    </source>
</evidence>